<dbReference type="InterPro" id="IPR010982">
    <property type="entry name" value="Lambda_DNA-bd_dom_sf"/>
</dbReference>
<dbReference type="Pfam" id="PF13464">
    <property type="entry name" value="RodZ_C"/>
    <property type="match status" value="1"/>
</dbReference>
<protein>
    <submittedName>
        <fullName evidence="4">Cytoskeleton protein RodZ</fullName>
    </submittedName>
</protein>
<dbReference type="PANTHER" id="PTHR34475:SF1">
    <property type="entry name" value="CYTOSKELETON PROTEIN RODZ"/>
    <property type="match status" value="1"/>
</dbReference>
<dbReference type="InterPro" id="IPR050400">
    <property type="entry name" value="Bact_Cytoskel_RodZ"/>
</dbReference>
<dbReference type="PANTHER" id="PTHR34475">
    <property type="match status" value="1"/>
</dbReference>
<gene>
    <name evidence="4" type="ORF">EV670_3488</name>
</gene>
<proteinExistence type="predicted"/>
<evidence type="ECO:0000259" key="3">
    <source>
        <dbReference type="Pfam" id="PF13464"/>
    </source>
</evidence>
<dbReference type="InterPro" id="IPR025194">
    <property type="entry name" value="RodZ-like_C"/>
</dbReference>
<dbReference type="AlphaFoldDB" id="A0A4Q7V9G9"/>
<keyword evidence="2" id="KW-0472">Membrane</keyword>
<sequence>MTEMSSSSDLRDGAAPRAESGAAVSPVATAGELLRAAREKQGLHLAALAASLKVTPRKLELLEANRFDELPDATFTRALALSVCRVLKIDATPVLVRLPQTVEHGLEHVAQGLNQPFRDRSAHQEGADWGRILSLPVIAAVLLLIGAAVVYLMPERPMALASLSSIWSSASVGEAASAVVVAPGPAPAAMVTETVVPTLDVAASAVAPAASAVTETVFSAPPVSTSEAATTALVELRASGASWVEIRDRGGRALLSRTLNAGETIGVDGALPLKLVIGNADVMQLSFRGQPVPLGAATKDNVARLELK</sequence>
<keyword evidence="2" id="KW-1133">Transmembrane helix</keyword>
<keyword evidence="5" id="KW-1185">Reference proteome</keyword>
<name>A0A4Q7V9G9_9BURK</name>
<comment type="caution">
    <text evidence="4">The sequence shown here is derived from an EMBL/GenBank/DDBJ whole genome shotgun (WGS) entry which is preliminary data.</text>
</comment>
<accession>A0A4Q7V9G9</accession>
<reference evidence="4 5" key="1">
    <citation type="submission" date="2019-02" db="EMBL/GenBank/DDBJ databases">
        <title>Genomic Encyclopedia of Type Strains, Phase IV (KMG-IV): sequencing the most valuable type-strain genomes for metagenomic binning, comparative biology and taxonomic classification.</title>
        <authorList>
            <person name="Goeker M."/>
        </authorList>
    </citation>
    <scope>NUCLEOTIDE SEQUENCE [LARGE SCALE GENOMIC DNA]</scope>
    <source>
        <strain evidence="4 5">DSM 19570</strain>
    </source>
</reference>
<feature type="region of interest" description="Disordered" evidence="1">
    <location>
        <begin position="1"/>
        <end position="23"/>
    </location>
</feature>
<evidence type="ECO:0000313" key="4">
    <source>
        <dbReference type="EMBL" id="RZT92514.1"/>
    </source>
</evidence>
<organism evidence="4 5">
    <name type="scientific">Rivibacter subsaxonicus</name>
    <dbReference type="NCBI Taxonomy" id="457575"/>
    <lineage>
        <taxon>Bacteria</taxon>
        <taxon>Pseudomonadati</taxon>
        <taxon>Pseudomonadota</taxon>
        <taxon>Betaproteobacteria</taxon>
        <taxon>Burkholderiales</taxon>
        <taxon>Rivibacter</taxon>
    </lineage>
</organism>
<evidence type="ECO:0000256" key="1">
    <source>
        <dbReference type="SAM" id="MobiDB-lite"/>
    </source>
</evidence>
<dbReference type="Gene3D" id="1.10.260.40">
    <property type="entry name" value="lambda repressor-like DNA-binding domains"/>
    <property type="match status" value="1"/>
</dbReference>
<feature type="domain" description="Cytoskeleton protein RodZ-like C-terminal" evidence="3">
    <location>
        <begin position="235"/>
        <end position="306"/>
    </location>
</feature>
<dbReference type="GO" id="GO:0003677">
    <property type="term" value="F:DNA binding"/>
    <property type="evidence" value="ECO:0007669"/>
    <property type="project" value="InterPro"/>
</dbReference>
<keyword evidence="2" id="KW-0812">Transmembrane</keyword>
<dbReference type="EMBL" id="SHKP01000009">
    <property type="protein sequence ID" value="RZT92514.1"/>
    <property type="molecule type" value="Genomic_DNA"/>
</dbReference>
<dbReference type="Pfam" id="PF13413">
    <property type="entry name" value="HTH_25"/>
    <property type="match status" value="1"/>
</dbReference>
<feature type="transmembrane region" description="Helical" evidence="2">
    <location>
        <begin position="132"/>
        <end position="153"/>
    </location>
</feature>
<evidence type="ECO:0000313" key="5">
    <source>
        <dbReference type="Proteomes" id="UP000293671"/>
    </source>
</evidence>
<dbReference type="Proteomes" id="UP000293671">
    <property type="component" value="Unassembled WGS sequence"/>
</dbReference>
<evidence type="ECO:0000256" key="2">
    <source>
        <dbReference type="SAM" id="Phobius"/>
    </source>
</evidence>